<keyword evidence="3" id="KW-1185">Reference proteome</keyword>
<protein>
    <recommendedName>
        <fullName evidence="4">DUF3159 domain-containing protein</fullName>
    </recommendedName>
</protein>
<organism evidence="2 3">
    <name type="scientific">Spongiactinospora gelatinilytica</name>
    <dbReference type="NCBI Taxonomy" id="2666298"/>
    <lineage>
        <taxon>Bacteria</taxon>
        <taxon>Bacillati</taxon>
        <taxon>Actinomycetota</taxon>
        <taxon>Actinomycetes</taxon>
        <taxon>Streptosporangiales</taxon>
        <taxon>Streptosporangiaceae</taxon>
        <taxon>Spongiactinospora</taxon>
    </lineage>
</organism>
<keyword evidence="1" id="KW-0812">Transmembrane</keyword>
<accession>A0A2W2G5S7</accession>
<feature type="transmembrane region" description="Helical" evidence="1">
    <location>
        <begin position="173"/>
        <end position="194"/>
    </location>
</feature>
<name>A0A2W2G5S7_9ACTN</name>
<dbReference type="RefSeq" id="WP_111168227.1">
    <property type="nucleotide sequence ID" value="NZ_POUA01000109.1"/>
</dbReference>
<dbReference type="Proteomes" id="UP000248544">
    <property type="component" value="Unassembled WGS sequence"/>
</dbReference>
<gene>
    <name evidence="2" type="ORF">C1I98_15815</name>
</gene>
<comment type="caution">
    <text evidence="2">The sequence shown here is derived from an EMBL/GenBank/DDBJ whole genome shotgun (WGS) entry which is preliminary data.</text>
</comment>
<keyword evidence="1" id="KW-0472">Membrane</keyword>
<dbReference type="InterPro" id="IPR016566">
    <property type="entry name" value="UCP010219"/>
</dbReference>
<feature type="transmembrane region" description="Helical" evidence="1">
    <location>
        <begin position="71"/>
        <end position="88"/>
    </location>
</feature>
<sequence>MTSNLLAQKSMSLFTAMGGWRTVAEGIASRALFLIAYLLTERVVTAGLIAVGGVLVCAVIRVYGDRKYWQAAGGLVVVGLSAALAGSTGRGVDFYLPTLLLAVAGGTVFLISTLVRRPVVGLIVEAASGERSGWWRDRRRLRRYQKCMAVFLAKFGIAMVVMVPLYLAGNVVALGIAGTLMGAPATGLCAYLSWRILRADAPASV</sequence>
<proteinExistence type="predicted"/>
<evidence type="ECO:0000313" key="3">
    <source>
        <dbReference type="Proteomes" id="UP000248544"/>
    </source>
</evidence>
<evidence type="ECO:0000313" key="2">
    <source>
        <dbReference type="EMBL" id="PZG45246.1"/>
    </source>
</evidence>
<dbReference type="Pfam" id="PF11361">
    <property type="entry name" value="DUF3159"/>
    <property type="match status" value="1"/>
</dbReference>
<feature type="transmembrane region" description="Helical" evidence="1">
    <location>
        <begin position="147"/>
        <end position="167"/>
    </location>
</feature>
<dbReference type="AlphaFoldDB" id="A0A2W2G5S7"/>
<keyword evidence="1" id="KW-1133">Transmembrane helix</keyword>
<dbReference type="EMBL" id="POUA01000109">
    <property type="protein sequence ID" value="PZG45246.1"/>
    <property type="molecule type" value="Genomic_DNA"/>
</dbReference>
<feature type="transmembrane region" description="Helical" evidence="1">
    <location>
        <begin position="94"/>
        <end position="115"/>
    </location>
</feature>
<evidence type="ECO:0008006" key="4">
    <source>
        <dbReference type="Google" id="ProtNLM"/>
    </source>
</evidence>
<evidence type="ECO:0000256" key="1">
    <source>
        <dbReference type="SAM" id="Phobius"/>
    </source>
</evidence>
<reference evidence="2 3" key="1">
    <citation type="submission" date="2018-01" db="EMBL/GenBank/DDBJ databases">
        <title>Draft genome sequence of Sphaerisporangium sp. 7K107.</title>
        <authorList>
            <person name="Sahin N."/>
            <person name="Saygin H."/>
            <person name="Ay H."/>
        </authorList>
    </citation>
    <scope>NUCLEOTIDE SEQUENCE [LARGE SCALE GENOMIC DNA]</scope>
    <source>
        <strain evidence="2 3">7K107</strain>
    </source>
</reference>
<feature type="transmembrane region" description="Helical" evidence="1">
    <location>
        <begin position="45"/>
        <end position="64"/>
    </location>
</feature>